<dbReference type="FunFam" id="2.130.10.10:FF:002234">
    <property type="entry name" value="F-box-like/WD repeat-containing protein TBL1XR1"/>
    <property type="match status" value="1"/>
</dbReference>
<evidence type="ECO:0000256" key="5">
    <source>
        <dbReference type="ARBA" id="ARBA00023242"/>
    </source>
</evidence>
<evidence type="ECO:0000256" key="6">
    <source>
        <dbReference type="ARBA" id="ARBA00025741"/>
    </source>
</evidence>
<evidence type="ECO:0000256" key="2">
    <source>
        <dbReference type="ARBA" id="ARBA00022574"/>
    </source>
</evidence>
<dbReference type="PROSITE" id="PS50082">
    <property type="entry name" value="WD_REPEATS_2"/>
    <property type="match status" value="5"/>
</dbReference>
<dbReference type="EnsemblMetazoa" id="XM_029485373.1">
    <property type="protein sequence ID" value="XP_029341233.1"/>
    <property type="gene ID" value="LOC100163491"/>
</dbReference>
<dbReference type="InterPro" id="IPR045183">
    <property type="entry name" value="Ebi-like"/>
</dbReference>
<sequence length="501" mass="55374">MPKVKSSCSIRLKHFVNEFGNDIFSTDGLVLYCIRQDYVHLFVTDAAPYMIKAANSLKALYSKKVHVTCLAHVHHTVAETIHGKFDNVDGLVSNVKKSVFIIDDSLIKSLSLIDTVIPNIIARQQSPATSTETMSDKLNSNIEIPAKKATILTGHRSAALVCEWNPTVDLLASGSRDGTARIWYMADKGCTSTFILRHYIQNEITAVVPRNKDVISLAWNCAGTLLATASYDGYGRIWKRDGNISSILSQHIGPIFALKWNKRGNYILSAGFDKTTIIWDAASGQCNQQFAFHMAPVTDVDWQSNRSFASCSADTFIHVCRLGVDQPLKTFKGHMNEVNAIKWNPQGNLLASCSDDMTLKIWSMKLDNCVHDLQGHNKEIFSIKWSPTGPKTANPNMNIILASASLDSTVRLWDIERGACIQTLIKHIGPVCSIAFSPDGKFLASGGFDKCVHIWSTQSHQLVHSYKGTGGIFEVCWNSKGDKIGASAHDGRVFVLDQRKL</sequence>
<evidence type="ECO:0000256" key="3">
    <source>
        <dbReference type="ARBA" id="ARBA00022737"/>
    </source>
</evidence>
<dbReference type="CDD" id="cd00200">
    <property type="entry name" value="WD40"/>
    <property type="match status" value="1"/>
</dbReference>
<dbReference type="KEGG" id="api:100163491"/>
<dbReference type="PROSITE" id="PS50294">
    <property type="entry name" value="WD_REPEATS_REGION"/>
    <property type="match status" value="5"/>
</dbReference>
<keyword evidence="2 7" id="KW-0853">WD repeat</keyword>
<reference evidence="9" key="1">
    <citation type="submission" date="2010-06" db="EMBL/GenBank/DDBJ databases">
        <authorList>
            <person name="Jiang H."/>
            <person name="Abraham K."/>
            <person name="Ali S."/>
            <person name="Alsbrooks S.L."/>
            <person name="Anim B.N."/>
            <person name="Anosike U.S."/>
            <person name="Attaway T."/>
            <person name="Bandaranaike D.P."/>
            <person name="Battles P.K."/>
            <person name="Bell S.N."/>
            <person name="Bell A.V."/>
            <person name="Beltran B."/>
            <person name="Bickham C."/>
            <person name="Bustamante Y."/>
            <person name="Caleb T."/>
            <person name="Canada A."/>
            <person name="Cardenas V."/>
            <person name="Carter K."/>
            <person name="Chacko J."/>
            <person name="Chandrabose M.N."/>
            <person name="Chavez D."/>
            <person name="Chavez A."/>
            <person name="Chen L."/>
            <person name="Chu H.-S."/>
            <person name="Claassen K.J."/>
            <person name="Cockrell R."/>
            <person name="Collins M."/>
            <person name="Cooper J.A."/>
            <person name="Cree A."/>
            <person name="Curry S.M."/>
            <person name="Da Y."/>
            <person name="Dao M.D."/>
            <person name="Das B."/>
            <person name="Davila M.-L."/>
            <person name="Davy-Carroll L."/>
            <person name="Denson S."/>
            <person name="Dinh H."/>
            <person name="Ebong V.E."/>
            <person name="Edwards J.R."/>
            <person name="Egan A."/>
            <person name="El-Daye J."/>
            <person name="Escobedo L."/>
            <person name="Fernandez S."/>
            <person name="Fernando P.R."/>
            <person name="Flagg N."/>
            <person name="Forbes L.D."/>
            <person name="Fowler R.G."/>
            <person name="Fu Q."/>
            <person name="Gabisi R.A."/>
            <person name="Ganer J."/>
            <person name="Garbino Pronczuk A."/>
            <person name="Garcia R.M."/>
            <person name="Garner T."/>
            <person name="Garrett T.E."/>
            <person name="Gonzalez D.A."/>
            <person name="Hamid H."/>
            <person name="Hawkins E.S."/>
            <person name="Hirani K."/>
            <person name="Hogues M.E."/>
            <person name="Hollins B."/>
            <person name="Hsiao C.-H."/>
            <person name="Jabil R."/>
            <person name="James M.L."/>
            <person name="Jhangiani S.N."/>
            <person name="Johnson B."/>
            <person name="Johnson Q."/>
            <person name="Joshi V."/>
            <person name="Kalu J.B."/>
            <person name="Kam C."/>
            <person name="Kashfia A."/>
            <person name="Keebler J."/>
            <person name="Kisamo H."/>
            <person name="Kovar C.L."/>
            <person name="Lago L.A."/>
            <person name="Lai C.-Y."/>
            <person name="Laidlaw J."/>
            <person name="Lara F."/>
            <person name="Le T.-K."/>
            <person name="Lee S.L."/>
            <person name="Legall F.H."/>
            <person name="Lemon S.J."/>
            <person name="Lewis L.R."/>
            <person name="Li B."/>
            <person name="Liu Y."/>
            <person name="Liu Y.-S."/>
            <person name="Lopez J."/>
            <person name="Lozado R.J."/>
            <person name="Lu J."/>
            <person name="Madu R.C."/>
            <person name="Maheshwari M."/>
            <person name="Maheshwari R."/>
            <person name="Malloy K."/>
            <person name="Martinez E."/>
            <person name="Mathew T."/>
            <person name="Mercado I.C."/>
            <person name="Mercado C."/>
            <person name="Meyer B."/>
            <person name="Montgomery K."/>
            <person name="Morgan M.B."/>
            <person name="Munidasa M."/>
            <person name="Nazareth L.V."/>
            <person name="Nelson J."/>
            <person name="Ng B.M."/>
            <person name="Nguyen N.B."/>
            <person name="Nguyen P.Q."/>
            <person name="Nguyen T."/>
            <person name="Obregon M."/>
            <person name="Okwuonu G.O."/>
            <person name="Onwere C.G."/>
            <person name="Orozco G."/>
            <person name="Parra A."/>
            <person name="Patel S."/>
            <person name="Patil S."/>
            <person name="Perez A."/>
            <person name="Perez Y."/>
            <person name="Pham C."/>
            <person name="Primus E.L."/>
            <person name="Pu L.-L."/>
            <person name="Puazo M."/>
            <person name="Qin X."/>
            <person name="Quiroz J.B."/>
            <person name="Reese J."/>
            <person name="Richards S."/>
            <person name="Rives C.M."/>
            <person name="Robberts R."/>
            <person name="Ruiz S.J."/>
            <person name="Ruiz M.J."/>
            <person name="Santibanez J."/>
            <person name="Schneider B.W."/>
            <person name="Sisson I."/>
            <person name="Smith M."/>
            <person name="Sodergren E."/>
            <person name="Song X.-Z."/>
            <person name="Song B.B."/>
            <person name="Summersgill H."/>
            <person name="Thelus R."/>
            <person name="Thornton R.D."/>
            <person name="Trejos Z.Y."/>
            <person name="Usmani K."/>
            <person name="Vattathil S."/>
            <person name="Villasana D."/>
            <person name="Walker D.L."/>
            <person name="Wang S."/>
            <person name="Wang K."/>
            <person name="White C.S."/>
            <person name="Williams A.C."/>
            <person name="Williamson J."/>
            <person name="Wilson K."/>
            <person name="Woghiren I.O."/>
            <person name="Woodworth J.R."/>
            <person name="Worley K.C."/>
            <person name="Wright R.A."/>
            <person name="Wu W."/>
            <person name="Young L."/>
            <person name="Zhang L."/>
            <person name="Zhang J."/>
            <person name="Zhu Y."/>
            <person name="Muzny D.M."/>
            <person name="Weinstock G."/>
            <person name="Gibbs R.A."/>
        </authorList>
    </citation>
    <scope>NUCLEOTIDE SEQUENCE [LARGE SCALE GENOMIC DNA]</scope>
    <source>
        <strain evidence="9">LSR1</strain>
    </source>
</reference>
<evidence type="ECO:0008006" key="10">
    <source>
        <dbReference type="Google" id="ProtNLM"/>
    </source>
</evidence>
<comment type="subcellular location">
    <subcellularLocation>
        <location evidence="1">Nucleus</location>
    </subcellularLocation>
</comment>
<keyword evidence="9" id="KW-1185">Reference proteome</keyword>
<dbReference type="SUPFAM" id="SSF50978">
    <property type="entry name" value="WD40 repeat-like"/>
    <property type="match status" value="2"/>
</dbReference>
<organism evidence="8 9">
    <name type="scientific">Acyrthosiphon pisum</name>
    <name type="common">Pea aphid</name>
    <dbReference type="NCBI Taxonomy" id="7029"/>
    <lineage>
        <taxon>Eukaryota</taxon>
        <taxon>Metazoa</taxon>
        <taxon>Ecdysozoa</taxon>
        <taxon>Arthropoda</taxon>
        <taxon>Hexapoda</taxon>
        <taxon>Insecta</taxon>
        <taxon>Pterygota</taxon>
        <taxon>Neoptera</taxon>
        <taxon>Paraneoptera</taxon>
        <taxon>Hemiptera</taxon>
        <taxon>Sternorrhyncha</taxon>
        <taxon>Aphidomorpha</taxon>
        <taxon>Aphidoidea</taxon>
        <taxon>Aphididae</taxon>
        <taxon>Macrosiphini</taxon>
        <taxon>Acyrthosiphon</taxon>
    </lineage>
</organism>
<dbReference type="RefSeq" id="XP_029341233.1">
    <property type="nucleotide sequence ID" value="XM_029485373.1"/>
</dbReference>
<feature type="repeat" description="WD" evidence="7">
    <location>
        <begin position="248"/>
        <end position="289"/>
    </location>
</feature>
<accession>A0A8R2JL23</accession>
<dbReference type="InterPro" id="IPR019775">
    <property type="entry name" value="WD40_repeat_CS"/>
</dbReference>
<dbReference type="OrthoDB" id="1367865at2759"/>
<evidence type="ECO:0000256" key="7">
    <source>
        <dbReference type="PROSITE-ProRule" id="PRU00221"/>
    </source>
</evidence>
<feature type="repeat" description="WD" evidence="7">
    <location>
        <begin position="331"/>
        <end position="372"/>
    </location>
</feature>
<evidence type="ECO:0000313" key="9">
    <source>
        <dbReference type="Proteomes" id="UP000007819"/>
    </source>
</evidence>
<dbReference type="InterPro" id="IPR020472">
    <property type="entry name" value="WD40_PAC1"/>
</dbReference>
<dbReference type="InterPro" id="IPR001680">
    <property type="entry name" value="WD40_rpt"/>
</dbReference>
<feature type="repeat" description="WD" evidence="7">
    <location>
        <begin position="373"/>
        <end position="423"/>
    </location>
</feature>
<dbReference type="OMA" id="GENQPIK"/>
<reference evidence="8" key="2">
    <citation type="submission" date="2022-06" db="UniProtKB">
        <authorList>
            <consortium name="EnsemblMetazoa"/>
        </authorList>
    </citation>
    <scope>IDENTIFICATION</scope>
</reference>
<dbReference type="GO" id="GO:0006357">
    <property type="term" value="P:regulation of transcription by RNA polymerase II"/>
    <property type="evidence" value="ECO:0007669"/>
    <property type="project" value="TreeGrafter"/>
</dbReference>
<keyword evidence="5" id="KW-0539">Nucleus</keyword>
<feature type="repeat" description="WD" evidence="7">
    <location>
        <begin position="152"/>
        <end position="193"/>
    </location>
</feature>
<dbReference type="SMART" id="SM00320">
    <property type="entry name" value="WD40"/>
    <property type="match status" value="8"/>
</dbReference>
<dbReference type="Pfam" id="PF00400">
    <property type="entry name" value="WD40"/>
    <property type="match status" value="7"/>
</dbReference>
<proteinExistence type="inferred from homology"/>
<dbReference type="PROSITE" id="PS00678">
    <property type="entry name" value="WD_REPEATS_1"/>
    <property type="match status" value="2"/>
</dbReference>
<dbReference type="Gene3D" id="2.130.10.10">
    <property type="entry name" value="YVTN repeat-like/Quinoprotein amine dehydrogenase"/>
    <property type="match status" value="1"/>
</dbReference>
<name>A0A8R2JL23_ACYPI</name>
<dbReference type="InterPro" id="IPR015943">
    <property type="entry name" value="WD40/YVTN_repeat-like_dom_sf"/>
</dbReference>
<dbReference type="InterPro" id="IPR036322">
    <property type="entry name" value="WD40_repeat_dom_sf"/>
</dbReference>
<dbReference type="PANTHER" id="PTHR22846">
    <property type="entry name" value="WD40 REPEAT PROTEIN"/>
    <property type="match status" value="1"/>
</dbReference>
<dbReference type="AlphaFoldDB" id="A0A8R2JL23"/>
<keyword evidence="3" id="KW-0677">Repeat</keyword>
<feature type="repeat" description="WD" evidence="7">
    <location>
        <begin position="424"/>
        <end position="465"/>
    </location>
</feature>
<dbReference type="GO" id="GO:0003714">
    <property type="term" value="F:transcription corepressor activity"/>
    <property type="evidence" value="ECO:0007669"/>
    <property type="project" value="InterPro"/>
</dbReference>
<keyword evidence="4" id="KW-0833">Ubl conjugation pathway</keyword>
<dbReference type="PRINTS" id="PR00320">
    <property type="entry name" value="GPROTEINBRPT"/>
</dbReference>
<comment type="similarity">
    <text evidence="6">Belongs to the WD repeat EBI family.</text>
</comment>
<dbReference type="GeneID" id="100163491"/>
<dbReference type="Proteomes" id="UP000007819">
    <property type="component" value="Chromosome X"/>
</dbReference>
<dbReference type="PANTHER" id="PTHR22846:SF2">
    <property type="entry name" value="F-BOX-LIKE_WD REPEAT-CONTAINING PROTEIN EBI"/>
    <property type="match status" value="1"/>
</dbReference>
<evidence type="ECO:0000313" key="8">
    <source>
        <dbReference type="EnsemblMetazoa" id="XP_029341233.1"/>
    </source>
</evidence>
<dbReference type="GO" id="GO:0000118">
    <property type="term" value="C:histone deacetylase complex"/>
    <property type="evidence" value="ECO:0007669"/>
    <property type="project" value="TreeGrafter"/>
</dbReference>
<evidence type="ECO:0000256" key="1">
    <source>
        <dbReference type="ARBA" id="ARBA00004123"/>
    </source>
</evidence>
<protein>
    <recommendedName>
        <fullName evidence="10">WD repeat-containing protein 55 homolog</fullName>
    </recommendedName>
</protein>
<evidence type="ECO:0000256" key="4">
    <source>
        <dbReference type="ARBA" id="ARBA00022786"/>
    </source>
</evidence>